<gene>
    <name evidence="5" type="ORF">CYPRO_1719</name>
</gene>
<keyword evidence="2" id="KW-0413">Isomerase</keyword>
<dbReference type="Proteomes" id="UP000254808">
    <property type="component" value="Chromosome"/>
</dbReference>
<dbReference type="SUPFAM" id="SSF55120">
    <property type="entry name" value="Pseudouridine synthase"/>
    <property type="match status" value="1"/>
</dbReference>
<dbReference type="RefSeq" id="WP_114984216.1">
    <property type="nucleotide sequence ID" value="NZ_CP027806.1"/>
</dbReference>
<sequence>MFTPLPEIIHEDADLIVLSKPAGMPVEFNPFSERSLQDFVADHCGHGIHIKTGPGVVHRLDKVTSGLVVMAKKPSILKQLNADFAERRVEKIYHLRVTGTPEPAAATLTHELEKDDLARKAVILPRKTRNSKTAILHYTTEPSPPSESSSQKSGEHPNTSLLRISLETGRYHQIRAQLAAMGHPILGDTTYGGPEAARVMLHCSGLVIRHPKTGKLLRLNSPAPF</sequence>
<dbReference type="GO" id="GO:0003723">
    <property type="term" value="F:RNA binding"/>
    <property type="evidence" value="ECO:0007669"/>
    <property type="project" value="InterPro"/>
</dbReference>
<dbReference type="Gene3D" id="3.30.2350.10">
    <property type="entry name" value="Pseudouridine synthase"/>
    <property type="match status" value="1"/>
</dbReference>
<accession>A0A345UKG8</accession>
<evidence type="ECO:0000256" key="3">
    <source>
        <dbReference type="SAM" id="MobiDB-lite"/>
    </source>
</evidence>
<dbReference type="EMBL" id="CP027806">
    <property type="protein sequence ID" value="AXJ00970.1"/>
    <property type="molecule type" value="Genomic_DNA"/>
</dbReference>
<dbReference type="CDD" id="cd02869">
    <property type="entry name" value="PseudoU_synth_RluA_like"/>
    <property type="match status" value="1"/>
</dbReference>
<protein>
    <submittedName>
        <fullName evidence="5">23S rRNA pseudouridine1911/1915/1917 synthase</fullName>
    </submittedName>
</protein>
<dbReference type="GO" id="GO:0006396">
    <property type="term" value="P:RNA processing"/>
    <property type="evidence" value="ECO:0007669"/>
    <property type="project" value="UniProtKB-ARBA"/>
</dbReference>
<dbReference type="GO" id="GO:0009982">
    <property type="term" value="F:pseudouridine synthase activity"/>
    <property type="evidence" value="ECO:0007669"/>
    <property type="project" value="InterPro"/>
</dbReference>
<dbReference type="PANTHER" id="PTHR21600">
    <property type="entry name" value="MITOCHONDRIAL RNA PSEUDOURIDINE SYNTHASE"/>
    <property type="match status" value="1"/>
</dbReference>
<evidence type="ECO:0000256" key="2">
    <source>
        <dbReference type="ARBA" id="ARBA00023235"/>
    </source>
</evidence>
<dbReference type="OrthoDB" id="9807829at2"/>
<dbReference type="InterPro" id="IPR006145">
    <property type="entry name" value="PsdUridine_synth_RsuA/RluA"/>
</dbReference>
<dbReference type="InterPro" id="IPR006224">
    <property type="entry name" value="PsdUridine_synth_RluA-like_CS"/>
</dbReference>
<dbReference type="GO" id="GO:0140098">
    <property type="term" value="F:catalytic activity, acting on RNA"/>
    <property type="evidence" value="ECO:0007669"/>
    <property type="project" value="UniProtKB-ARBA"/>
</dbReference>
<dbReference type="Pfam" id="PF00849">
    <property type="entry name" value="PseudoU_synth_2"/>
    <property type="match status" value="1"/>
</dbReference>
<dbReference type="AlphaFoldDB" id="A0A345UKG8"/>
<evidence type="ECO:0000256" key="1">
    <source>
        <dbReference type="ARBA" id="ARBA00010876"/>
    </source>
</evidence>
<comment type="similarity">
    <text evidence="1">Belongs to the pseudouridine synthase RluA family.</text>
</comment>
<dbReference type="InterPro" id="IPR050188">
    <property type="entry name" value="RluA_PseudoU_synthase"/>
</dbReference>
<organism evidence="5 6">
    <name type="scientific">Cyclonatronum proteinivorum</name>
    <dbReference type="NCBI Taxonomy" id="1457365"/>
    <lineage>
        <taxon>Bacteria</taxon>
        <taxon>Pseudomonadati</taxon>
        <taxon>Balneolota</taxon>
        <taxon>Balneolia</taxon>
        <taxon>Balneolales</taxon>
        <taxon>Cyclonatronaceae</taxon>
        <taxon>Cyclonatronum</taxon>
    </lineage>
</organism>
<evidence type="ECO:0000313" key="5">
    <source>
        <dbReference type="EMBL" id="AXJ00970.1"/>
    </source>
</evidence>
<reference evidence="5 6" key="1">
    <citation type="submission" date="2018-03" db="EMBL/GenBank/DDBJ databases">
        <title>Phenotypic and genomic properties of Cyclonatronum proteinivorum gen. nov., sp. nov., a haloalkaliphilic bacteroidete from soda lakes possessing Na+-translocating rhodopsin.</title>
        <authorList>
            <person name="Toshchakov S.V."/>
            <person name="Korzhenkov A."/>
            <person name="Samarov N.I."/>
            <person name="Kublanov I.V."/>
            <person name="Muntyan M.S."/>
            <person name="Sorokin D.Y."/>
        </authorList>
    </citation>
    <scope>NUCLEOTIDE SEQUENCE [LARGE SCALE GENOMIC DNA]</scope>
    <source>
        <strain evidence="5 6">Omega</strain>
    </source>
</reference>
<dbReference type="KEGG" id="cprv:CYPRO_1719"/>
<name>A0A345UKG8_9BACT</name>
<dbReference type="GO" id="GO:0001522">
    <property type="term" value="P:pseudouridine synthesis"/>
    <property type="evidence" value="ECO:0007669"/>
    <property type="project" value="InterPro"/>
</dbReference>
<keyword evidence="6" id="KW-1185">Reference proteome</keyword>
<dbReference type="PANTHER" id="PTHR21600:SF83">
    <property type="entry name" value="PSEUDOURIDYLATE SYNTHASE RPUSD4, MITOCHONDRIAL"/>
    <property type="match status" value="1"/>
</dbReference>
<feature type="domain" description="Pseudouridine synthase RsuA/RluA-like" evidence="4">
    <location>
        <begin position="14"/>
        <end position="180"/>
    </location>
</feature>
<feature type="region of interest" description="Disordered" evidence="3">
    <location>
        <begin position="133"/>
        <end position="158"/>
    </location>
</feature>
<dbReference type="PROSITE" id="PS01129">
    <property type="entry name" value="PSI_RLU"/>
    <property type="match status" value="1"/>
</dbReference>
<evidence type="ECO:0000313" key="6">
    <source>
        <dbReference type="Proteomes" id="UP000254808"/>
    </source>
</evidence>
<proteinExistence type="inferred from homology"/>
<dbReference type="InterPro" id="IPR020103">
    <property type="entry name" value="PsdUridine_synth_cat_dom_sf"/>
</dbReference>
<evidence type="ECO:0000259" key="4">
    <source>
        <dbReference type="Pfam" id="PF00849"/>
    </source>
</evidence>